<evidence type="ECO:0000313" key="19">
    <source>
        <dbReference type="Proteomes" id="UP001056693"/>
    </source>
</evidence>
<keyword evidence="6 15" id="KW-0808">Transferase</keyword>
<feature type="domain" description="Pyruvate kinase C-terminal" evidence="17">
    <location>
        <begin position="370"/>
        <end position="481"/>
    </location>
</feature>
<dbReference type="PROSITE" id="PS00110">
    <property type="entry name" value="PYRUVATE_KINASE"/>
    <property type="match status" value="1"/>
</dbReference>
<dbReference type="SUPFAM" id="SSF52935">
    <property type="entry name" value="PK C-terminal domain-like"/>
    <property type="match status" value="1"/>
</dbReference>
<comment type="cofactor">
    <cofactor evidence="1">
        <name>K(+)</name>
        <dbReference type="ChEBI" id="CHEBI:29103"/>
    </cofactor>
</comment>
<comment type="pathway">
    <text evidence="2 15">Carbohydrate degradation; glycolysis; pyruvate from D-glyceraldehyde 3-phosphate: step 5/5.</text>
</comment>
<dbReference type="EC" id="2.7.1.40" evidence="4 14"/>
<dbReference type="Gene3D" id="3.20.20.60">
    <property type="entry name" value="Phosphoenolpyruvate-binding domains"/>
    <property type="match status" value="1"/>
</dbReference>
<evidence type="ECO:0000256" key="5">
    <source>
        <dbReference type="ARBA" id="ARBA00018587"/>
    </source>
</evidence>
<dbReference type="GO" id="GO:0004743">
    <property type="term" value="F:pyruvate kinase activity"/>
    <property type="evidence" value="ECO:0007669"/>
    <property type="project" value="UniProtKB-EC"/>
</dbReference>
<evidence type="ECO:0000256" key="3">
    <source>
        <dbReference type="ARBA" id="ARBA00008663"/>
    </source>
</evidence>
<evidence type="ECO:0000256" key="14">
    <source>
        <dbReference type="NCBIfam" id="TIGR01064"/>
    </source>
</evidence>
<keyword evidence="19" id="KW-1185">Reference proteome</keyword>
<evidence type="ECO:0000256" key="7">
    <source>
        <dbReference type="ARBA" id="ARBA00022723"/>
    </source>
</evidence>
<dbReference type="InterPro" id="IPR040442">
    <property type="entry name" value="Pyrv_kinase-like_dom_sf"/>
</dbReference>
<feature type="domain" description="Pyruvate kinase barrel" evidence="16">
    <location>
        <begin position="5"/>
        <end position="333"/>
    </location>
</feature>
<dbReference type="InterPro" id="IPR036918">
    <property type="entry name" value="Pyrv_Knase_C_sf"/>
</dbReference>
<keyword evidence="8" id="KW-0547">Nucleotide-binding</keyword>
<sequence>MEVIMRKTKIVCTIGPACNNKETLLEMINAGMNVARINMSHGAYDDLENTFNVLKEAIAESGKIVSILLDTKGPEVRVCTFENGSIELIEGQLFSLCKNKEVGDETGVAISFPKLIDLFNADGKAAIGRELLLDDGLISIVVDSMTPNEIICKVVKGGTLKNRKSINIPGYHINMPYVSAQDRKDIEFGLSHGANVVAASFVRTHEDVATLRDFIDSIGFEYVEIIAKIENQSGVDDMDAIIDCADGIMVARGDMGVEIPFIKLPEIQKTLIRKCVARGKYVITATQMLESMTSSPRPTRAEISDVANAVYDGTSAVMLSGESAAGKYPVESVKALDAICFEAEQNGEFTALKDYIEHHSIQDSNPIRGSICRAARDIAHQVGARAIIVESATGKVARAMTHFRPNVPIIAVVTSSLVCKKLCLNWGITALIGEEKKTSDAITKQAMEKALSTGYFKKGDIVVVISSNRTAPTSSTDSLNVRIL</sequence>
<protein>
    <recommendedName>
        <fullName evidence="5 14">Pyruvate kinase</fullName>
        <ecNumber evidence="4 14">2.7.1.40</ecNumber>
    </recommendedName>
</protein>
<dbReference type="NCBIfam" id="NF004491">
    <property type="entry name" value="PRK05826.1"/>
    <property type="match status" value="1"/>
</dbReference>
<evidence type="ECO:0000256" key="15">
    <source>
        <dbReference type="RuleBase" id="RU000504"/>
    </source>
</evidence>
<dbReference type="PANTHER" id="PTHR11817">
    <property type="entry name" value="PYRUVATE KINASE"/>
    <property type="match status" value="1"/>
</dbReference>
<dbReference type="InterPro" id="IPR018209">
    <property type="entry name" value="Pyrv_Knase_AS"/>
</dbReference>
<keyword evidence="10" id="KW-0067">ATP-binding</keyword>
<dbReference type="InterPro" id="IPR011037">
    <property type="entry name" value="Pyrv_Knase-like_insert_dom_sf"/>
</dbReference>
<comment type="catalytic activity">
    <reaction evidence="15">
        <text>pyruvate + ATP = phosphoenolpyruvate + ADP + H(+)</text>
        <dbReference type="Rhea" id="RHEA:18157"/>
        <dbReference type="ChEBI" id="CHEBI:15361"/>
        <dbReference type="ChEBI" id="CHEBI:15378"/>
        <dbReference type="ChEBI" id="CHEBI:30616"/>
        <dbReference type="ChEBI" id="CHEBI:58702"/>
        <dbReference type="ChEBI" id="CHEBI:456216"/>
        <dbReference type="EC" id="2.7.1.40"/>
    </reaction>
</comment>
<comment type="similarity">
    <text evidence="3 15">Belongs to the pyruvate kinase family.</text>
</comment>
<keyword evidence="13 18" id="KW-0670">Pyruvate</keyword>
<evidence type="ECO:0000256" key="12">
    <source>
        <dbReference type="ARBA" id="ARBA00023152"/>
    </source>
</evidence>
<dbReference type="GO" id="GO:0016301">
    <property type="term" value="F:kinase activity"/>
    <property type="evidence" value="ECO:0007669"/>
    <property type="project" value="UniProtKB-KW"/>
</dbReference>
<dbReference type="Proteomes" id="UP001056693">
    <property type="component" value="Unassembled WGS sequence"/>
</dbReference>
<dbReference type="PRINTS" id="PR01050">
    <property type="entry name" value="PYRUVTKNASE"/>
</dbReference>
<evidence type="ECO:0000256" key="8">
    <source>
        <dbReference type="ARBA" id="ARBA00022741"/>
    </source>
</evidence>
<accession>A0ABT0NG11</accession>
<dbReference type="NCBIfam" id="NF004978">
    <property type="entry name" value="PRK06354.1"/>
    <property type="match status" value="1"/>
</dbReference>
<comment type="caution">
    <text evidence="18">The sequence shown here is derived from an EMBL/GenBank/DDBJ whole genome shotgun (WGS) entry which is preliminary data.</text>
</comment>
<dbReference type="Pfam" id="PF02887">
    <property type="entry name" value="PK_C"/>
    <property type="match status" value="1"/>
</dbReference>
<dbReference type="InterPro" id="IPR015813">
    <property type="entry name" value="Pyrv/PenolPyrv_kinase-like_dom"/>
</dbReference>
<dbReference type="EMBL" id="SNUZ01000003">
    <property type="protein sequence ID" value="MCL3786847.1"/>
    <property type="molecule type" value="Genomic_DNA"/>
</dbReference>
<evidence type="ECO:0000256" key="10">
    <source>
        <dbReference type="ARBA" id="ARBA00022840"/>
    </source>
</evidence>
<dbReference type="InterPro" id="IPR015795">
    <property type="entry name" value="Pyrv_Knase_C"/>
</dbReference>
<proteinExistence type="inferred from homology"/>
<gene>
    <name evidence="18" type="primary">pyk</name>
    <name evidence="18" type="ORF">E2N93_02230</name>
</gene>
<evidence type="ECO:0000259" key="17">
    <source>
        <dbReference type="Pfam" id="PF02887"/>
    </source>
</evidence>
<keyword evidence="7" id="KW-0479">Metal-binding</keyword>
<name>A0ABT0NG11_9FIRM</name>
<evidence type="ECO:0000313" key="18">
    <source>
        <dbReference type="EMBL" id="MCL3786847.1"/>
    </source>
</evidence>
<dbReference type="NCBIfam" id="TIGR01064">
    <property type="entry name" value="pyruv_kin"/>
    <property type="match status" value="1"/>
</dbReference>
<dbReference type="SUPFAM" id="SSF50800">
    <property type="entry name" value="PK beta-barrel domain-like"/>
    <property type="match status" value="1"/>
</dbReference>
<evidence type="ECO:0000256" key="11">
    <source>
        <dbReference type="ARBA" id="ARBA00022842"/>
    </source>
</evidence>
<evidence type="ECO:0000256" key="1">
    <source>
        <dbReference type="ARBA" id="ARBA00001958"/>
    </source>
</evidence>
<evidence type="ECO:0000256" key="9">
    <source>
        <dbReference type="ARBA" id="ARBA00022777"/>
    </source>
</evidence>
<keyword evidence="12 15" id="KW-0324">Glycolysis</keyword>
<evidence type="ECO:0000256" key="6">
    <source>
        <dbReference type="ARBA" id="ARBA00022679"/>
    </source>
</evidence>
<organism evidence="18 19">
    <name type="scientific">Ruminococcus bromii</name>
    <dbReference type="NCBI Taxonomy" id="40518"/>
    <lineage>
        <taxon>Bacteria</taxon>
        <taxon>Bacillati</taxon>
        <taxon>Bacillota</taxon>
        <taxon>Clostridia</taxon>
        <taxon>Eubacteriales</taxon>
        <taxon>Oscillospiraceae</taxon>
        <taxon>Ruminococcus</taxon>
    </lineage>
</organism>
<dbReference type="SUPFAM" id="SSF51621">
    <property type="entry name" value="Phosphoenolpyruvate/pyruvate domain"/>
    <property type="match status" value="1"/>
</dbReference>
<dbReference type="Gene3D" id="3.40.1380.20">
    <property type="entry name" value="Pyruvate kinase, C-terminal domain"/>
    <property type="match status" value="1"/>
</dbReference>
<evidence type="ECO:0000256" key="2">
    <source>
        <dbReference type="ARBA" id="ARBA00004997"/>
    </source>
</evidence>
<keyword evidence="9 15" id="KW-0418">Kinase</keyword>
<dbReference type="InterPro" id="IPR015793">
    <property type="entry name" value="Pyrv_Knase_brl"/>
</dbReference>
<dbReference type="InterPro" id="IPR015806">
    <property type="entry name" value="Pyrv_Knase_insert_dom_sf"/>
</dbReference>
<reference evidence="18 19" key="1">
    <citation type="submission" date="2019-03" db="EMBL/GenBank/DDBJ databases">
        <authorList>
            <person name="Molinero N."/>
            <person name="Sanchez B."/>
            <person name="Walker A."/>
            <person name="Duncan S."/>
            <person name="Delgado S."/>
            <person name="Margolles A."/>
        </authorList>
    </citation>
    <scope>NUCLEOTIDE SEQUENCE [LARGE SCALE GENOMIC DNA]</scope>
    <source>
        <strain evidence="18 19">IPLA60002</strain>
    </source>
</reference>
<evidence type="ECO:0000256" key="4">
    <source>
        <dbReference type="ARBA" id="ARBA00012142"/>
    </source>
</evidence>
<dbReference type="Gene3D" id="2.40.33.10">
    <property type="entry name" value="PK beta-barrel domain-like"/>
    <property type="match status" value="1"/>
</dbReference>
<evidence type="ECO:0000259" key="16">
    <source>
        <dbReference type="Pfam" id="PF00224"/>
    </source>
</evidence>
<evidence type="ECO:0000256" key="13">
    <source>
        <dbReference type="ARBA" id="ARBA00023317"/>
    </source>
</evidence>
<keyword evidence="11 15" id="KW-0460">Magnesium</keyword>
<dbReference type="InterPro" id="IPR001697">
    <property type="entry name" value="Pyr_Knase"/>
</dbReference>
<dbReference type="Pfam" id="PF00224">
    <property type="entry name" value="PK"/>
    <property type="match status" value="1"/>
</dbReference>